<dbReference type="RefSeq" id="WP_380743074.1">
    <property type="nucleotide sequence ID" value="NZ_JBHTLI010000001.1"/>
</dbReference>
<dbReference type="Gene3D" id="2.40.160.20">
    <property type="match status" value="1"/>
</dbReference>
<dbReference type="EMBL" id="JBHTLI010000001">
    <property type="protein sequence ID" value="MFD1094860.1"/>
    <property type="molecule type" value="Genomic_DNA"/>
</dbReference>
<dbReference type="InterPro" id="IPR011250">
    <property type="entry name" value="OMP/PagP_B-barrel"/>
</dbReference>
<sequence>MNIYKPILVIFILILSGFSAVAQNHWQARFRPGVHFPIGQYQGNEVNTGFGFEVNLAYIVLPYVSAYGGWEWRLFKTADFEEAGAVDLEETGYSLGLRFIHPLKGQVSYLIGGGAVYKHLEIEQQDNTRVGDSGHKLGWQAEAGFSIHLGNAFYLQPGLHYQSVSLEDKFNYFSLGMALSKTF</sequence>
<accession>A0ABW3NNY5</accession>
<name>A0ABW3NNY5_9FLAO</name>
<dbReference type="Proteomes" id="UP001597131">
    <property type="component" value="Unassembled WGS sequence"/>
</dbReference>
<protein>
    <submittedName>
        <fullName evidence="3">Outer membrane beta-barrel protein</fullName>
    </submittedName>
</protein>
<evidence type="ECO:0000259" key="2">
    <source>
        <dbReference type="Pfam" id="PF13505"/>
    </source>
</evidence>
<evidence type="ECO:0000313" key="4">
    <source>
        <dbReference type="Proteomes" id="UP001597131"/>
    </source>
</evidence>
<dbReference type="Pfam" id="PF13505">
    <property type="entry name" value="OMP_b-brl"/>
    <property type="match status" value="1"/>
</dbReference>
<proteinExistence type="predicted"/>
<reference evidence="4" key="1">
    <citation type="journal article" date="2019" name="Int. J. Syst. Evol. Microbiol.">
        <title>The Global Catalogue of Microorganisms (GCM) 10K type strain sequencing project: providing services to taxonomists for standard genome sequencing and annotation.</title>
        <authorList>
            <consortium name="The Broad Institute Genomics Platform"/>
            <consortium name="The Broad Institute Genome Sequencing Center for Infectious Disease"/>
            <person name="Wu L."/>
            <person name="Ma J."/>
        </authorList>
    </citation>
    <scope>NUCLEOTIDE SEQUENCE [LARGE SCALE GENOMIC DNA]</scope>
    <source>
        <strain evidence="4">CCUG 64793</strain>
    </source>
</reference>
<evidence type="ECO:0000256" key="1">
    <source>
        <dbReference type="ARBA" id="ARBA00022729"/>
    </source>
</evidence>
<dbReference type="InterPro" id="IPR027385">
    <property type="entry name" value="Beta-barrel_OMP"/>
</dbReference>
<comment type="caution">
    <text evidence="3">The sequence shown here is derived from an EMBL/GenBank/DDBJ whole genome shotgun (WGS) entry which is preliminary data.</text>
</comment>
<keyword evidence="4" id="KW-1185">Reference proteome</keyword>
<keyword evidence="1" id="KW-0732">Signal</keyword>
<gene>
    <name evidence="3" type="ORF">ACFQ3Q_03785</name>
</gene>
<feature type="domain" description="Outer membrane protein beta-barrel" evidence="2">
    <location>
        <begin position="12"/>
        <end position="176"/>
    </location>
</feature>
<evidence type="ECO:0000313" key="3">
    <source>
        <dbReference type="EMBL" id="MFD1094860.1"/>
    </source>
</evidence>
<dbReference type="SUPFAM" id="SSF56925">
    <property type="entry name" value="OMPA-like"/>
    <property type="match status" value="1"/>
</dbReference>
<organism evidence="3 4">
    <name type="scientific">Salegentibacter chungangensis</name>
    <dbReference type="NCBI Taxonomy" id="1335724"/>
    <lineage>
        <taxon>Bacteria</taxon>
        <taxon>Pseudomonadati</taxon>
        <taxon>Bacteroidota</taxon>
        <taxon>Flavobacteriia</taxon>
        <taxon>Flavobacteriales</taxon>
        <taxon>Flavobacteriaceae</taxon>
        <taxon>Salegentibacter</taxon>
    </lineage>
</organism>